<dbReference type="Proteomes" id="UP001215598">
    <property type="component" value="Unassembled WGS sequence"/>
</dbReference>
<protein>
    <submittedName>
        <fullName evidence="1">Uncharacterized protein</fullName>
    </submittedName>
</protein>
<dbReference type="EMBL" id="JARKIB010000108">
    <property type="protein sequence ID" value="KAJ7739151.1"/>
    <property type="molecule type" value="Genomic_DNA"/>
</dbReference>
<evidence type="ECO:0000313" key="2">
    <source>
        <dbReference type="Proteomes" id="UP001215598"/>
    </source>
</evidence>
<reference evidence="1" key="1">
    <citation type="submission" date="2023-03" db="EMBL/GenBank/DDBJ databases">
        <title>Massive genome expansion in bonnet fungi (Mycena s.s.) driven by repeated elements and novel gene families across ecological guilds.</title>
        <authorList>
            <consortium name="Lawrence Berkeley National Laboratory"/>
            <person name="Harder C.B."/>
            <person name="Miyauchi S."/>
            <person name="Viragh M."/>
            <person name="Kuo A."/>
            <person name="Thoen E."/>
            <person name="Andreopoulos B."/>
            <person name="Lu D."/>
            <person name="Skrede I."/>
            <person name="Drula E."/>
            <person name="Henrissat B."/>
            <person name="Morin E."/>
            <person name="Kohler A."/>
            <person name="Barry K."/>
            <person name="LaButti K."/>
            <person name="Morin E."/>
            <person name="Salamov A."/>
            <person name="Lipzen A."/>
            <person name="Mereny Z."/>
            <person name="Hegedus B."/>
            <person name="Baldrian P."/>
            <person name="Stursova M."/>
            <person name="Weitz H."/>
            <person name="Taylor A."/>
            <person name="Grigoriev I.V."/>
            <person name="Nagy L.G."/>
            <person name="Martin F."/>
            <person name="Kauserud H."/>
        </authorList>
    </citation>
    <scope>NUCLEOTIDE SEQUENCE</scope>
    <source>
        <strain evidence="1">CBHHK182m</strain>
    </source>
</reference>
<keyword evidence="2" id="KW-1185">Reference proteome</keyword>
<dbReference type="AlphaFoldDB" id="A0AAD7IB63"/>
<name>A0AAD7IB63_9AGAR</name>
<evidence type="ECO:0000313" key="1">
    <source>
        <dbReference type="EMBL" id="KAJ7739151.1"/>
    </source>
</evidence>
<sequence>MRRSVSNGSLSKRILQGSVARKYARVACALGLRNLLVIYSAVFLSGGGCCVQFRSTRPAINFVTRALHRSRSAGARIPKAHAQAFITSSGRPAALTVKKWVTARRPNVVLCGEEDRTNDVLYLKFAPLRRPFWCGVSTPRGPGVRSVSKMISLKPRPLCQRGIVRKHVENSPCSARSRTSCVSTMTASATAFSSRETTLFAICNDACRSSLSSP</sequence>
<organism evidence="1 2">
    <name type="scientific">Mycena metata</name>
    <dbReference type="NCBI Taxonomy" id="1033252"/>
    <lineage>
        <taxon>Eukaryota</taxon>
        <taxon>Fungi</taxon>
        <taxon>Dikarya</taxon>
        <taxon>Basidiomycota</taxon>
        <taxon>Agaricomycotina</taxon>
        <taxon>Agaricomycetes</taxon>
        <taxon>Agaricomycetidae</taxon>
        <taxon>Agaricales</taxon>
        <taxon>Marasmiineae</taxon>
        <taxon>Mycenaceae</taxon>
        <taxon>Mycena</taxon>
    </lineage>
</organism>
<proteinExistence type="predicted"/>
<gene>
    <name evidence="1" type="ORF">B0H16DRAFT_65816</name>
</gene>
<comment type="caution">
    <text evidence="1">The sequence shown here is derived from an EMBL/GenBank/DDBJ whole genome shotgun (WGS) entry which is preliminary data.</text>
</comment>
<accession>A0AAD7IB63</accession>